<dbReference type="InterPro" id="IPR043504">
    <property type="entry name" value="Peptidase_S1_PA_chymotrypsin"/>
</dbReference>
<gene>
    <name evidence="1" type="ORF">HMPREF9446_01215</name>
</gene>
<dbReference type="Proteomes" id="UP000003416">
    <property type="component" value="Unassembled WGS sequence"/>
</dbReference>
<dbReference type="RefSeq" id="WP_009124446.1">
    <property type="nucleotide sequence ID" value="NZ_GL882621.1"/>
</dbReference>
<protein>
    <recommendedName>
        <fullName evidence="3">Peptidase S1 domain-containing protein</fullName>
    </recommendedName>
</protein>
<dbReference type="AlphaFoldDB" id="F3PR66"/>
<dbReference type="eggNOG" id="ENOG5030K0R">
    <property type="taxonomic scope" value="Bacteria"/>
</dbReference>
<proteinExistence type="predicted"/>
<dbReference type="Gene3D" id="2.40.10.10">
    <property type="entry name" value="Trypsin-like serine proteases"/>
    <property type="match status" value="2"/>
</dbReference>
<dbReference type="EMBL" id="AFBN01000021">
    <property type="protein sequence ID" value="EGF58607.1"/>
    <property type="molecule type" value="Genomic_DNA"/>
</dbReference>
<reference evidence="1 2" key="1">
    <citation type="submission" date="2011-02" db="EMBL/GenBank/DDBJ databases">
        <authorList>
            <person name="Weinstock G."/>
            <person name="Sodergren E."/>
            <person name="Clifton S."/>
            <person name="Fulton L."/>
            <person name="Fulton B."/>
            <person name="Courtney L."/>
            <person name="Fronick C."/>
            <person name="Harrison M."/>
            <person name="Strong C."/>
            <person name="Farmer C."/>
            <person name="Delahaunty K."/>
            <person name="Markovic C."/>
            <person name="Hall O."/>
            <person name="Minx P."/>
            <person name="Tomlinson C."/>
            <person name="Mitreva M."/>
            <person name="Hou S."/>
            <person name="Chen J."/>
            <person name="Wollam A."/>
            <person name="Pepin K.H."/>
            <person name="Johnson M."/>
            <person name="Bhonagiri V."/>
            <person name="Zhang X."/>
            <person name="Suruliraj S."/>
            <person name="Warren W."/>
            <person name="Chinwalla A."/>
            <person name="Mardis E.R."/>
            <person name="Wilson R.K."/>
        </authorList>
    </citation>
    <scope>NUCLEOTIDE SEQUENCE [LARGE SCALE GENOMIC DNA]</scope>
    <source>
        <strain evidence="1 2">YIT 12057</strain>
    </source>
</reference>
<dbReference type="SUPFAM" id="SSF50494">
    <property type="entry name" value="Trypsin-like serine proteases"/>
    <property type="match status" value="1"/>
</dbReference>
<organism evidence="1 2">
    <name type="scientific">Bacteroides fluxus YIT 12057</name>
    <dbReference type="NCBI Taxonomy" id="763034"/>
    <lineage>
        <taxon>Bacteria</taxon>
        <taxon>Pseudomonadati</taxon>
        <taxon>Bacteroidota</taxon>
        <taxon>Bacteroidia</taxon>
        <taxon>Bacteroidales</taxon>
        <taxon>Bacteroidaceae</taxon>
        <taxon>Bacteroides</taxon>
    </lineage>
</organism>
<keyword evidence="2" id="KW-1185">Reference proteome</keyword>
<sequence length="1029" mass="119135">MSRKKLIDSSCYPDIDTLQALSVKIDCINEHEGIIENGTGTLFANDGSYYVITAAHCILNNTTKSFYDKRYIQISLPHICKTLIEVNEVLEFNSDDDADFALLSVKLDIDSFPISFDYENDIQFIGKDEFCTNTCFYGYTSSEPTGRMFRARMVSTNTYEVEENAISATGADFSRVMKGSSGSGIFVEYENRIFCLGYVKSRMTETDRLNDIKIRRIPSDINNKFSHPILLHSIQQKQALEASLTPQSHVEIEYINKWNELSIALSKNEDITRILNDISELKIHYPYVKSVIYQEQITNIILRNKNQWNACERRAFIYALQDRGLWPALFGELPQAGDFNDIPEYKNMMFRASTFACGSTDEANIPDKNTDEGMYDLVLCKAFKFEFDKMFELINAWNPNGIWSVKKALLVYLFRRDEDALNSVKMFIENKTNSENERFVATLIYNIASQQFPQPYKYTEFWERGVEEPSEIISYIAARIDKTKTQPHIFGTHSTQIFGSTDSTSFPESIRLLQYLANTGLTTKFGIYSIVNIEHWMKVFRHLVHFIPYPTVYYTLQYAEEKTVRWAGQMIAYSDDDFLISVRPDLLNTLLGALRIECTPRNLYASIYYITQELYVSVKESVWYDEFRKSVLDYFVGEIDAANVSMSDAIYKNLFSAIQCIKDLERRKEIFIQLANKMSQNPHLISRLLCNALLVDIELAAIPEVEECLWHIIYQIPIARSYHILYEFNRVNTLTAEQRAVIDSKILAEQLSFSKSDYIALVNLSNLALSEESISKIKQIALSDDIWNCGITDSCYTAPMPSHIELFDDKVIWSEEEWQLIRSNMEQNIELLESKKIKRESSNFFNSMYLHLLSDMKLFILQIQKANGFNVEDILYRVNTLIEQISGYKNLIEALSSSDYNEVNVALDLLNVQLRTDDFNKHIAEINIIINKVVLKQSANIDNCINFIAFLMRKYSVVMKKHFGDLLLCLLKNFIDYNFENMNFHVPSVNHKLSLIAHYMKPEFEDYIQIKYWTSDKVVNRFGGYTTLP</sequence>
<dbReference type="HOGENOM" id="CLU_294531_0_0_10"/>
<accession>F3PR66</accession>
<evidence type="ECO:0008006" key="3">
    <source>
        <dbReference type="Google" id="ProtNLM"/>
    </source>
</evidence>
<evidence type="ECO:0000313" key="2">
    <source>
        <dbReference type="Proteomes" id="UP000003416"/>
    </source>
</evidence>
<dbReference type="InterPro" id="IPR009003">
    <property type="entry name" value="Peptidase_S1_PA"/>
</dbReference>
<name>F3PR66_9BACE</name>
<evidence type="ECO:0000313" key="1">
    <source>
        <dbReference type="EMBL" id="EGF58607.1"/>
    </source>
</evidence>
<dbReference type="STRING" id="763034.HMPREF9446_01215"/>
<dbReference type="GeneID" id="86048927"/>
<comment type="caution">
    <text evidence="1">The sequence shown here is derived from an EMBL/GenBank/DDBJ whole genome shotgun (WGS) entry which is preliminary data.</text>
</comment>